<reference evidence="2 3" key="1">
    <citation type="submission" date="2015-11" db="EMBL/GenBank/DDBJ databases">
        <authorList>
            <person name="Lin W."/>
        </authorList>
    </citation>
    <scope>NUCLEOTIDE SEQUENCE [LARGE SCALE GENOMIC DNA]</scope>
    <source>
        <strain evidence="2 3">HCH-1</strain>
    </source>
</reference>
<keyword evidence="1" id="KW-0472">Membrane</keyword>
<dbReference type="PROSITE" id="PS51257">
    <property type="entry name" value="PROKAR_LIPOPROTEIN"/>
    <property type="match status" value="1"/>
</dbReference>
<evidence type="ECO:0000313" key="3">
    <source>
        <dbReference type="Proteomes" id="UP000060487"/>
    </source>
</evidence>
<evidence type="ECO:0000256" key="1">
    <source>
        <dbReference type="SAM" id="Phobius"/>
    </source>
</evidence>
<sequence length="218" mass="25022">MNCEIKYPRRIVSQFVVIVSALMLVMSMGGCLVQSQYGIVSDDRSNLSYNKNLYGQWTNETNLYNIFYNPNTKTSYYWVVEADEKIGLAAKSDIVEFNLVKIAGSLYVDMQLTEYKGKKTHNILKIEFIDPNTLYVYLFNLDKDYLQRHSDEITFANSKGAADSEDFLITSGTKQLQQFIKKHDHLFDGNPLVFRKVKGTNNDTVKGLLKSYFGIKNN</sequence>
<evidence type="ECO:0008006" key="4">
    <source>
        <dbReference type="Google" id="ProtNLM"/>
    </source>
</evidence>
<accession>A0ABR5SIR5</accession>
<comment type="caution">
    <text evidence="2">The sequence shown here is derived from an EMBL/GenBank/DDBJ whole genome shotgun (WGS) entry which is preliminary data.</text>
</comment>
<protein>
    <recommendedName>
        <fullName evidence="4">Lipoprotein</fullName>
    </recommendedName>
</protein>
<feature type="transmembrane region" description="Helical" evidence="1">
    <location>
        <begin position="12"/>
        <end position="35"/>
    </location>
</feature>
<evidence type="ECO:0000313" key="2">
    <source>
        <dbReference type="EMBL" id="KWT90151.1"/>
    </source>
</evidence>
<organism evidence="2 3">
    <name type="scientific">Candidatus Magnetominusculus xianensis</name>
    <dbReference type="NCBI Taxonomy" id="1748249"/>
    <lineage>
        <taxon>Bacteria</taxon>
        <taxon>Pseudomonadati</taxon>
        <taxon>Nitrospirota</taxon>
        <taxon>Nitrospiria</taxon>
        <taxon>Nitrospirales</taxon>
        <taxon>Nitrospiraceae</taxon>
        <taxon>Candidatus Magnetominusculus</taxon>
    </lineage>
</organism>
<keyword evidence="3" id="KW-1185">Reference proteome</keyword>
<name>A0ABR5SIR5_9BACT</name>
<gene>
    <name evidence="2" type="ORF">ASN18_1157</name>
</gene>
<keyword evidence="1" id="KW-1133">Transmembrane helix</keyword>
<dbReference type="Proteomes" id="UP000060487">
    <property type="component" value="Unassembled WGS sequence"/>
</dbReference>
<keyword evidence="1" id="KW-0812">Transmembrane</keyword>
<dbReference type="EMBL" id="LNQR01000036">
    <property type="protein sequence ID" value="KWT90151.1"/>
    <property type="molecule type" value="Genomic_DNA"/>
</dbReference>
<proteinExistence type="predicted"/>